<feature type="transmembrane region" description="Helical" evidence="6">
    <location>
        <begin position="259"/>
        <end position="276"/>
    </location>
</feature>
<feature type="transmembrane region" description="Helical" evidence="6">
    <location>
        <begin position="32"/>
        <end position="49"/>
    </location>
</feature>
<evidence type="ECO:0000256" key="1">
    <source>
        <dbReference type="ARBA" id="ARBA00004141"/>
    </source>
</evidence>
<feature type="transmembrane region" description="Helical" evidence="6">
    <location>
        <begin position="296"/>
        <end position="313"/>
    </location>
</feature>
<evidence type="ECO:0000256" key="3">
    <source>
        <dbReference type="ARBA" id="ARBA00022692"/>
    </source>
</evidence>
<name>A0A0E9MMU7_9SPHN</name>
<evidence type="ECO:0000256" key="6">
    <source>
        <dbReference type="SAM" id="Phobius"/>
    </source>
</evidence>
<dbReference type="InterPro" id="IPR000537">
    <property type="entry name" value="UbiA_prenyltransferase"/>
</dbReference>
<evidence type="ECO:0000256" key="2">
    <source>
        <dbReference type="ARBA" id="ARBA00022475"/>
    </source>
</evidence>
<evidence type="ECO:0000256" key="4">
    <source>
        <dbReference type="ARBA" id="ARBA00022989"/>
    </source>
</evidence>
<dbReference type="Pfam" id="PF01040">
    <property type="entry name" value="UbiA"/>
    <property type="match status" value="1"/>
</dbReference>
<proteinExistence type="predicted"/>
<feature type="transmembrane region" description="Helical" evidence="6">
    <location>
        <begin position="182"/>
        <end position="200"/>
    </location>
</feature>
<dbReference type="RefSeq" id="WP_052733786.1">
    <property type="nucleotide sequence ID" value="NZ_BBWU01000021.1"/>
</dbReference>
<accession>A0A0E9MMU7</accession>
<keyword evidence="8" id="KW-1185">Reference proteome</keyword>
<dbReference type="STRING" id="1219043.SCH01S_21_00300"/>
<comment type="caution">
    <text evidence="7">The sequence shown here is derived from an EMBL/GenBank/DDBJ whole genome shotgun (WGS) entry which is preliminary data.</text>
</comment>
<evidence type="ECO:0000256" key="5">
    <source>
        <dbReference type="ARBA" id="ARBA00023136"/>
    </source>
</evidence>
<dbReference type="AlphaFoldDB" id="A0A0E9MMU7"/>
<organism evidence="7 8">
    <name type="scientific">Sphingomonas changbaiensis NBRC 104936</name>
    <dbReference type="NCBI Taxonomy" id="1219043"/>
    <lineage>
        <taxon>Bacteria</taxon>
        <taxon>Pseudomonadati</taxon>
        <taxon>Pseudomonadota</taxon>
        <taxon>Alphaproteobacteria</taxon>
        <taxon>Sphingomonadales</taxon>
        <taxon>Sphingomonadaceae</taxon>
        <taxon>Sphingomonas</taxon>
    </lineage>
</organism>
<keyword evidence="5 6" id="KW-0472">Membrane</keyword>
<feature type="transmembrane region" description="Helical" evidence="6">
    <location>
        <begin position="231"/>
        <end position="253"/>
    </location>
</feature>
<comment type="subcellular location">
    <subcellularLocation>
        <location evidence="1">Membrane</location>
        <topology evidence="1">Multi-pass membrane protein</topology>
    </subcellularLocation>
</comment>
<keyword evidence="4 6" id="KW-1133">Transmembrane helix</keyword>
<dbReference type="GO" id="GO:0016765">
    <property type="term" value="F:transferase activity, transferring alkyl or aryl (other than methyl) groups"/>
    <property type="evidence" value="ECO:0007669"/>
    <property type="project" value="InterPro"/>
</dbReference>
<gene>
    <name evidence="7" type="ORF">SCH01S_21_00300</name>
</gene>
<feature type="transmembrane region" description="Helical" evidence="6">
    <location>
        <begin position="56"/>
        <end position="77"/>
    </location>
</feature>
<evidence type="ECO:0008006" key="9">
    <source>
        <dbReference type="Google" id="ProtNLM"/>
    </source>
</evidence>
<feature type="transmembrane region" description="Helical" evidence="6">
    <location>
        <begin position="111"/>
        <end position="137"/>
    </location>
</feature>
<sequence>MTQALGISLASSDALNRANWPDYVSIARLDHVTKHVFIVPGVLLALLLRGVRSESVVSMAVLGLVVAVTIASANYAINEYLDRESDKHHPTKSARSAVQRTMSGTLVFAEWLALLAIGLCAAWAASLTMLIIALLFASQGIFYNVRPIRTKDVPYLDVLSEAVNNPFRLMIGWAMLDPSTLPPSSIILAYWFGGAFLMGAKRLSEYREIVASHGKDLLARYRKSFSGYTEISLTTSVLIYAMLSSAFLGVFLVKYRIEYLLVLPAIILLFGKYLALSMGPGSTAQKPERLFRESGLLVMVAFVSMLFAVFTFIDVPSLDGLTSQQFIAISRGD</sequence>
<reference evidence="7 8" key="1">
    <citation type="submission" date="2015-04" db="EMBL/GenBank/DDBJ databases">
        <title>Whole genome shotgun sequence of Sphingomonas changbaiensis NBRC 104936.</title>
        <authorList>
            <person name="Katano-Makiyama Y."/>
            <person name="Hosoyama A."/>
            <person name="Hashimoto M."/>
            <person name="Noguchi M."/>
            <person name="Tsuchikane K."/>
            <person name="Ohji S."/>
            <person name="Yamazoe A."/>
            <person name="Ichikawa N."/>
            <person name="Kimura A."/>
            <person name="Fujita N."/>
        </authorList>
    </citation>
    <scope>NUCLEOTIDE SEQUENCE [LARGE SCALE GENOMIC DNA]</scope>
    <source>
        <strain evidence="7 8">NBRC 104936</strain>
    </source>
</reference>
<keyword evidence="2" id="KW-1003">Cell membrane</keyword>
<dbReference type="Gene3D" id="1.10.357.140">
    <property type="entry name" value="UbiA prenyltransferase"/>
    <property type="match status" value="1"/>
</dbReference>
<keyword evidence="3 6" id="KW-0812">Transmembrane</keyword>
<dbReference type="OrthoDB" id="9803632at2"/>
<protein>
    <recommendedName>
        <fullName evidence="9">Prenyltransferase</fullName>
    </recommendedName>
</protein>
<dbReference type="Proteomes" id="UP000033202">
    <property type="component" value="Unassembled WGS sequence"/>
</dbReference>
<evidence type="ECO:0000313" key="7">
    <source>
        <dbReference type="EMBL" id="GAO38843.1"/>
    </source>
</evidence>
<dbReference type="EMBL" id="BBWU01000021">
    <property type="protein sequence ID" value="GAO38843.1"/>
    <property type="molecule type" value="Genomic_DNA"/>
</dbReference>
<dbReference type="GO" id="GO:0016020">
    <property type="term" value="C:membrane"/>
    <property type="evidence" value="ECO:0007669"/>
    <property type="project" value="UniProtKB-SubCell"/>
</dbReference>
<evidence type="ECO:0000313" key="8">
    <source>
        <dbReference type="Proteomes" id="UP000033202"/>
    </source>
</evidence>
<dbReference type="InterPro" id="IPR044878">
    <property type="entry name" value="UbiA_sf"/>
</dbReference>